<dbReference type="SUPFAM" id="SSF53383">
    <property type="entry name" value="PLP-dependent transferases"/>
    <property type="match status" value="1"/>
</dbReference>
<evidence type="ECO:0000256" key="2">
    <source>
        <dbReference type="ARBA" id="ARBA00009077"/>
    </source>
</evidence>
<gene>
    <name evidence="6" type="ORF">U27_00024</name>
</gene>
<dbReference type="GO" id="GO:0019343">
    <property type="term" value="P:cysteine biosynthetic process via cystathionine"/>
    <property type="evidence" value="ECO:0007669"/>
    <property type="project" value="TreeGrafter"/>
</dbReference>
<dbReference type="InterPro" id="IPR015424">
    <property type="entry name" value="PyrdxlP-dep_Trfase"/>
</dbReference>
<evidence type="ECO:0000313" key="6">
    <source>
        <dbReference type="EMBL" id="GAK60133.1"/>
    </source>
</evidence>
<keyword evidence="6" id="KW-0456">Lyase</keyword>
<dbReference type="InterPro" id="IPR015421">
    <property type="entry name" value="PyrdxlP-dep_Trfase_major"/>
</dbReference>
<accession>A0A081C6C8</accession>
<dbReference type="GO" id="GO:0004123">
    <property type="term" value="F:cystathionine gamma-lyase activity"/>
    <property type="evidence" value="ECO:0007669"/>
    <property type="project" value="TreeGrafter"/>
</dbReference>
<dbReference type="AlphaFoldDB" id="A0A081C6C8"/>
<dbReference type="PANTHER" id="PTHR11808:SF15">
    <property type="entry name" value="CYSTATHIONINE GAMMA-LYASE"/>
    <property type="match status" value="1"/>
</dbReference>
<protein>
    <submittedName>
        <fullName evidence="6">Methionine gamma-lyase</fullName>
    </submittedName>
</protein>
<dbReference type="Gene3D" id="3.90.1150.10">
    <property type="entry name" value="Aspartate Aminotransferase, domain 1"/>
    <property type="match status" value="1"/>
</dbReference>
<evidence type="ECO:0000256" key="3">
    <source>
        <dbReference type="ARBA" id="ARBA00022898"/>
    </source>
</evidence>
<evidence type="ECO:0000256" key="1">
    <source>
        <dbReference type="ARBA" id="ARBA00001933"/>
    </source>
</evidence>
<dbReference type="InterPro" id="IPR000277">
    <property type="entry name" value="Cys/Met-Metab_PyrdxlP-dep_enz"/>
</dbReference>
<sequence>MKKTTPVVISRRSPIYRDSAFVFENIEQSKQAFDAEHRYPQSGEQLFYTRYGNPNVMETEQEIARLEGSDWALLTASGMAAIDVALALFHERENTGTWLFFEEIYGGTKDYTNEVLQARRGIQCEYFKTPPGEEKFDLMDLKYALDHLKPKLLYFEPVSNPLLIVANGNEIIRLAKERGIKVVVDNTFATPALWKPLEQGADLVIHSVTKYLAGHGNITAGVVCGNSDELHKAALTYRKFVGHILSPDDAYRLGTQLKTFELRVTRQCENALKLAKLLEAHEQVQNVRYPGLATHATHQEAVNIFGKRGFGAMVTFELKGGQPAVETFIANVAPHVKYVTTLGDPQSILIHVPTVFSAERFPFPGMIRFSVGFEAYHLLEEAVTRALTAL</sequence>
<dbReference type="eggNOG" id="COG0626">
    <property type="taxonomic scope" value="Bacteria"/>
</dbReference>
<dbReference type="HOGENOM" id="CLU_018986_2_0_0"/>
<dbReference type="PANTHER" id="PTHR11808">
    <property type="entry name" value="TRANS-SULFURATION ENZYME FAMILY MEMBER"/>
    <property type="match status" value="1"/>
</dbReference>
<comment type="similarity">
    <text evidence="2 5">Belongs to the trans-sulfuration enzymes family.</text>
</comment>
<proteinExistence type="inferred from homology"/>
<dbReference type="GO" id="GO:0005737">
    <property type="term" value="C:cytoplasm"/>
    <property type="evidence" value="ECO:0007669"/>
    <property type="project" value="TreeGrafter"/>
</dbReference>
<evidence type="ECO:0000256" key="5">
    <source>
        <dbReference type="RuleBase" id="RU362118"/>
    </source>
</evidence>
<feature type="modified residue" description="N6-(pyridoxal phosphate)lysine" evidence="4">
    <location>
        <position position="210"/>
    </location>
</feature>
<dbReference type="Gene3D" id="3.40.640.10">
    <property type="entry name" value="Type I PLP-dependent aspartate aminotransferase-like (Major domain)"/>
    <property type="match status" value="1"/>
</dbReference>
<dbReference type="Proteomes" id="UP000030661">
    <property type="component" value="Unassembled WGS sequence"/>
</dbReference>
<organism evidence="6">
    <name type="scientific">Vecturithrix granuli</name>
    <dbReference type="NCBI Taxonomy" id="1499967"/>
    <lineage>
        <taxon>Bacteria</taxon>
        <taxon>Candidatus Moduliflexota</taxon>
        <taxon>Candidatus Vecturitrichia</taxon>
        <taxon>Candidatus Vecturitrichales</taxon>
        <taxon>Candidatus Vecturitrichaceae</taxon>
        <taxon>Candidatus Vecturithrix</taxon>
    </lineage>
</organism>
<dbReference type="GO" id="GO:0030170">
    <property type="term" value="F:pyridoxal phosphate binding"/>
    <property type="evidence" value="ECO:0007669"/>
    <property type="project" value="InterPro"/>
</dbReference>
<dbReference type="PIRSF" id="PIRSF001434">
    <property type="entry name" value="CGS"/>
    <property type="match status" value="1"/>
</dbReference>
<dbReference type="FunFam" id="3.40.640.10:FF:000046">
    <property type="entry name" value="Cystathionine gamma-lyase"/>
    <property type="match status" value="1"/>
</dbReference>
<evidence type="ECO:0000313" key="7">
    <source>
        <dbReference type="Proteomes" id="UP000030661"/>
    </source>
</evidence>
<dbReference type="GO" id="GO:0019346">
    <property type="term" value="P:transsulfuration"/>
    <property type="evidence" value="ECO:0007669"/>
    <property type="project" value="InterPro"/>
</dbReference>
<comment type="cofactor">
    <cofactor evidence="1 5">
        <name>pyridoxal 5'-phosphate</name>
        <dbReference type="ChEBI" id="CHEBI:597326"/>
    </cofactor>
</comment>
<dbReference type="InterPro" id="IPR015422">
    <property type="entry name" value="PyrdxlP-dep_Trfase_small"/>
</dbReference>
<name>A0A081C6C8_VECG1</name>
<dbReference type="Pfam" id="PF01053">
    <property type="entry name" value="Cys_Met_Meta_PP"/>
    <property type="match status" value="1"/>
</dbReference>
<dbReference type="STRING" id="1499967.U27_00024"/>
<dbReference type="EMBL" id="DF820472">
    <property type="protein sequence ID" value="GAK60133.1"/>
    <property type="molecule type" value="Genomic_DNA"/>
</dbReference>
<keyword evidence="3 4" id="KW-0663">Pyridoxal phosphate</keyword>
<keyword evidence="7" id="KW-1185">Reference proteome</keyword>
<evidence type="ECO:0000256" key="4">
    <source>
        <dbReference type="PIRSR" id="PIRSR001434-2"/>
    </source>
</evidence>
<reference evidence="6" key="1">
    <citation type="journal article" date="2015" name="PeerJ">
        <title>First genomic representation of candidate bacterial phylum KSB3 points to enhanced environmental sensing as a trigger of wastewater bulking.</title>
        <authorList>
            <person name="Sekiguchi Y."/>
            <person name="Ohashi A."/>
            <person name="Parks D.H."/>
            <person name="Yamauchi T."/>
            <person name="Tyson G.W."/>
            <person name="Hugenholtz P."/>
        </authorList>
    </citation>
    <scope>NUCLEOTIDE SEQUENCE [LARGE SCALE GENOMIC DNA]</scope>
</reference>